<dbReference type="SMART" id="SM00823">
    <property type="entry name" value="PKS_PP"/>
    <property type="match status" value="1"/>
</dbReference>
<gene>
    <name evidence="6" type="ORF">K1Y79_22775</name>
</gene>
<dbReference type="InterPro" id="IPR014031">
    <property type="entry name" value="Ketoacyl_synth_C"/>
</dbReference>
<dbReference type="Gene3D" id="1.10.1200.10">
    <property type="entry name" value="ACP-like"/>
    <property type="match status" value="1"/>
</dbReference>
<organism evidence="6 7">
    <name type="scientific">Chitinophaga rhizophila</name>
    <dbReference type="NCBI Taxonomy" id="2866212"/>
    <lineage>
        <taxon>Bacteria</taxon>
        <taxon>Pseudomonadati</taxon>
        <taxon>Bacteroidota</taxon>
        <taxon>Chitinophagia</taxon>
        <taxon>Chitinophagales</taxon>
        <taxon>Chitinophagaceae</taxon>
        <taxon>Chitinophaga</taxon>
    </lineage>
</organism>
<dbReference type="InterPro" id="IPR020841">
    <property type="entry name" value="PKS_Beta-ketoAc_synthase_dom"/>
</dbReference>
<dbReference type="PANTHER" id="PTHR43775">
    <property type="entry name" value="FATTY ACID SYNTHASE"/>
    <property type="match status" value="1"/>
</dbReference>
<keyword evidence="7" id="KW-1185">Reference proteome</keyword>
<evidence type="ECO:0000259" key="5">
    <source>
        <dbReference type="PROSITE" id="PS52004"/>
    </source>
</evidence>
<dbReference type="GO" id="GO:0016746">
    <property type="term" value="F:acyltransferase activity"/>
    <property type="evidence" value="ECO:0007669"/>
    <property type="project" value="UniProtKB-KW"/>
</dbReference>
<protein>
    <submittedName>
        <fullName evidence="6">Acyltransferase domain-containing protein</fullName>
    </submittedName>
</protein>
<dbReference type="Pfam" id="PF00550">
    <property type="entry name" value="PP-binding"/>
    <property type="match status" value="1"/>
</dbReference>
<dbReference type="InterPro" id="IPR020806">
    <property type="entry name" value="PKS_PP-bd"/>
</dbReference>
<dbReference type="PANTHER" id="PTHR43775:SF51">
    <property type="entry name" value="INACTIVE PHENOLPHTHIOCEROL SYNTHESIS POLYKETIDE SYNTHASE TYPE I PKS1-RELATED"/>
    <property type="match status" value="1"/>
</dbReference>
<dbReference type="SMART" id="SM00822">
    <property type="entry name" value="PKS_KR"/>
    <property type="match status" value="1"/>
</dbReference>
<feature type="domain" description="Ketosynthase family 3 (KS3)" evidence="5">
    <location>
        <begin position="2"/>
        <end position="426"/>
    </location>
</feature>
<dbReference type="Pfam" id="PF16197">
    <property type="entry name" value="KAsynt_C_assoc"/>
    <property type="match status" value="1"/>
</dbReference>
<dbReference type="Gene3D" id="3.30.70.250">
    <property type="entry name" value="Malonyl-CoA ACP transacylase, ACP-binding"/>
    <property type="match status" value="1"/>
</dbReference>
<dbReference type="Pfam" id="PF02801">
    <property type="entry name" value="Ketoacyl-synt_C"/>
    <property type="match status" value="1"/>
</dbReference>
<dbReference type="EMBL" id="JAICCF010000004">
    <property type="protein sequence ID" value="MBW8687180.1"/>
    <property type="molecule type" value="Genomic_DNA"/>
</dbReference>
<dbReference type="SMART" id="SM00827">
    <property type="entry name" value="PKS_AT"/>
    <property type="match status" value="1"/>
</dbReference>
<reference evidence="6 7" key="1">
    <citation type="submission" date="2021-08" db="EMBL/GenBank/DDBJ databases">
        <title>The genome sequence of Chitinophaga sp. B61.</title>
        <authorList>
            <person name="Zhang X."/>
        </authorList>
    </citation>
    <scope>NUCLEOTIDE SEQUENCE [LARGE SCALE GENOMIC DNA]</scope>
    <source>
        <strain evidence="6 7">B61</strain>
    </source>
</reference>
<dbReference type="SUPFAM" id="SSF55048">
    <property type="entry name" value="Probable ACP-binding domain of malonyl-CoA ACP transacylase"/>
    <property type="match status" value="1"/>
</dbReference>
<dbReference type="SUPFAM" id="SSF53901">
    <property type="entry name" value="Thiolase-like"/>
    <property type="match status" value="1"/>
</dbReference>
<dbReference type="InterPro" id="IPR057326">
    <property type="entry name" value="KR_dom"/>
</dbReference>
<dbReference type="SUPFAM" id="SSF51735">
    <property type="entry name" value="NAD(P)-binding Rossmann-fold domains"/>
    <property type="match status" value="1"/>
</dbReference>
<dbReference type="Pfam" id="PF00698">
    <property type="entry name" value="Acyl_transf_1"/>
    <property type="match status" value="1"/>
</dbReference>
<dbReference type="InterPro" id="IPR013968">
    <property type="entry name" value="PKS_KR"/>
</dbReference>
<dbReference type="InterPro" id="IPR036736">
    <property type="entry name" value="ACP-like_sf"/>
</dbReference>
<keyword evidence="3" id="KW-0808">Transferase</keyword>
<evidence type="ECO:0000256" key="3">
    <source>
        <dbReference type="ARBA" id="ARBA00022679"/>
    </source>
</evidence>
<comment type="caution">
    <text evidence="6">The sequence shown here is derived from an EMBL/GenBank/DDBJ whole genome shotgun (WGS) entry which is preliminary data.</text>
</comment>
<dbReference type="Gene3D" id="3.40.50.720">
    <property type="entry name" value="NAD(P)-binding Rossmann-like Domain"/>
    <property type="match status" value="1"/>
</dbReference>
<keyword evidence="6" id="KW-0012">Acyltransferase</keyword>
<dbReference type="InterPro" id="IPR032821">
    <property type="entry name" value="PKS_assoc"/>
</dbReference>
<dbReference type="Pfam" id="PF08659">
    <property type="entry name" value="KR"/>
    <property type="match status" value="1"/>
</dbReference>
<dbReference type="RefSeq" id="WP_220252503.1">
    <property type="nucleotide sequence ID" value="NZ_JAICCF010000004.1"/>
</dbReference>
<dbReference type="SUPFAM" id="SSF52151">
    <property type="entry name" value="FabD/lysophospholipase-like"/>
    <property type="match status" value="1"/>
</dbReference>
<dbReference type="InterPro" id="IPR016036">
    <property type="entry name" value="Malonyl_transacylase_ACP-bd"/>
</dbReference>
<dbReference type="CDD" id="cd00833">
    <property type="entry name" value="PKS"/>
    <property type="match status" value="1"/>
</dbReference>
<dbReference type="PROSITE" id="PS50075">
    <property type="entry name" value="CARRIER"/>
    <property type="match status" value="1"/>
</dbReference>
<dbReference type="InterPro" id="IPR014030">
    <property type="entry name" value="Ketoacyl_synth_N"/>
</dbReference>
<dbReference type="InterPro" id="IPR014043">
    <property type="entry name" value="Acyl_transferase_dom"/>
</dbReference>
<dbReference type="SMART" id="SM00825">
    <property type="entry name" value="PKS_KS"/>
    <property type="match status" value="1"/>
</dbReference>
<dbReference type="Gene3D" id="3.30.70.3290">
    <property type="match status" value="1"/>
</dbReference>
<dbReference type="InterPro" id="IPR016039">
    <property type="entry name" value="Thiolase-like"/>
</dbReference>
<dbReference type="SUPFAM" id="SSF47336">
    <property type="entry name" value="ACP-like"/>
    <property type="match status" value="1"/>
</dbReference>
<keyword evidence="2" id="KW-0597">Phosphoprotein</keyword>
<proteinExistence type="predicted"/>
<dbReference type="InterPro" id="IPR009081">
    <property type="entry name" value="PP-bd_ACP"/>
</dbReference>
<dbReference type="PROSITE" id="PS00606">
    <property type="entry name" value="KS3_1"/>
    <property type="match status" value="1"/>
</dbReference>
<dbReference type="InterPro" id="IPR001227">
    <property type="entry name" value="Ac_transferase_dom_sf"/>
</dbReference>
<dbReference type="InterPro" id="IPR016035">
    <property type="entry name" value="Acyl_Trfase/lysoPLipase"/>
</dbReference>
<evidence type="ECO:0000256" key="1">
    <source>
        <dbReference type="ARBA" id="ARBA00022450"/>
    </source>
</evidence>
<dbReference type="PROSITE" id="PS52004">
    <property type="entry name" value="KS3_2"/>
    <property type="match status" value="1"/>
</dbReference>
<evidence type="ECO:0000256" key="2">
    <source>
        <dbReference type="ARBA" id="ARBA00022553"/>
    </source>
</evidence>
<dbReference type="InterPro" id="IPR018201">
    <property type="entry name" value="Ketoacyl_synth_AS"/>
</dbReference>
<dbReference type="Gene3D" id="3.40.366.10">
    <property type="entry name" value="Malonyl-Coenzyme A Acyl Carrier Protein, domain 2"/>
    <property type="match status" value="1"/>
</dbReference>
<dbReference type="Pfam" id="PF00109">
    <property type="entry name" value="ketoacyl-synt"/>
    <property type="match status" value="1"/>
</dbReference>
<dbReference type="Proteomes" id="UP000812961">
    <property type="component" value="Unassembled WGS sequence"/>
</dbReference>
<keyword evidence="1" id="KW-0596">Phosphopantetheine</keyword>
<sequence>MKKDIAIIGIAGKFPGSENIRQFWKNLVDEKELIHFFTDEELKEKGFGTKEIAQANYVKAASFIEGTDTFDYPFFKYTAEEAHVMNPQTRMMHQIVWEALEDAGCNVESYDRKIGIFLGANKDLNWSFYASLTSTENLDEMMKNKLLNPNYMASLISYKLNFRGPCYFLDTACSTSLSTVHLACRSLLLNECGTAVAGGIRLLSEEEAGYVYQEGSIMSKDGHNRTFDSAATGTIGSDGAGVVVLKKLEEAIRDNDQIYAVIKGSALNNDGSAKAGYTMPGVEGQAECIRLAHKIAGITPQDVTYVETHGTGTRIGDPIEIEALNRAFNGDTTHQCAIGAIKSNMGHADEAAGVAGLIKTAMAVKHAVIPASLHYKDPNPTIRFADGPFYVNHTSTPWQRKNGGMLTAGVSSFGIGGTNVHMVVQEAPAIEKQPVHVRHKLIRYSAAGEAALDRYEARLTDFLQQEVQLTDLAYTLQTGRKTADYARFIVAADQQELLQTLKAGKIKTHLVKPKRHIAFMFSGQGSQYVNMGKQLYEQYAVFEKVLDEGFARLYELKGVNYKAVLFSDQPGRQINDTYYTQPILFLFEYALARLLMSMDIKPDYMIGHSLGEYVAATISGVFSLEDALRMVSKRAELMAGVPEGDMISVGTALESVPAGIMEEVALAAVNGPDAFVLSGTKAAIAVVKDKLKAAGIVFTELKTSHAFHSPMMEEITADFVRELEKVSLQPPVIPFISNLTAAFITPEQATSVQYWVDHLLGTVQFKAGIERLMQQQHTLFIEVGPGRTLAAFFHKCQRPQADNAVVTTVRHPGEVTDDNVFFINFLGQLWVNGFDINWSAYYGERMPSKVQAPTYAFEPYKVPAKAKINRAFFEKVTNTGRRLSGSYYIPSWKQSPAIAPVVSTAHQCLILHDGGALCDALADFIHQREGQVTVLRQGDVADLAAYDTIVYAWNDPVMDVVTQVRDLEDVRVIYLNKTSYSINGTPTDTSVTPHLPILLQVLTQENIGISAAVVNVDATRFTIGDIRHLYHEIYRHERYTQITLNAGKRWVANYEPLPVREEKPVIIRQGGTYLLTGMPDEVVQVFATHLVNDYAARVILFSPVSSRKELPGVTIVPVDIADEAACRREIERLGTINGVIHTAKHTDAADTVFVSDLTTEILEKHCAVRVRGLANIDKMLEGKDVDFITVISSLSSFAGGISYGAYAAAAALMDYTALHTARTETRWTVINLDRVHAEAQWIHEQELIDIFYTSFLYEDVPQLIVTRRDPDQLEVREETTKKTLIAMDRNTLNVNFKAPVNETEEKVVGWFEELFGVTGIGTADDFFELGGDSLKAVVLVNRIKKEQGVTISIAELFSNKTAYDLASLVSEKKWLSEAKNQVNELII</sequence>
<dbReference type="InterPro" id="IPR036291">
    <property type="entry name" value="NAD(P)-bd_dom_sf"/>
</dbReference>
<name>A0ABS7GIX2_9BACT</name>
<evidence type="ECO:0000313" key="6">
    <source>
        <dbReference type="EMBL" id="MBW8687180.1"/>
    </source>
</evidence>
<dbReference type="InterPro" id="IPR050091">
    <property type="entry name" value="PKS_NRPS_Biosynth_Enz"/>
</dbReference>
<feature type="domain" description="Carrier" evidence="4">
    <location>
        <begin position="1298"/>
        <end position="1373"/>
    </location>
</feature>
<dbReference type="Gene3D" id="3.40.47.10">
    <property type="match status" value="1"/>
</dbReference>
<evidence type="ECO:0000313" key="7">
    <source>
        <dbReference type="Proteomes" id="UP000812961"/>
    </source>
</evidence>
<evidence type="ECO:0000259" key="4">
    <source>
        <dbReference type="PROSITE" id="PS50075"/>
    </source>
</evidence>
<accession>A0ABS7GIX2</accession>